<evidence type="ECO:0000313" key="1">
    <source>
        <dbReference type="EMBL" id="KAA6130958.1"/>
    </source>
</evidence>
<proteinExistence type="predicted"/>
<dbReference type="AlphaFoldDB" id="A0A5M8B545"/>
<comment type="caution">
    <text evidence="1">The sequence shown here is derived from an EMBL/GenBank/DDBJ whole genome shotgun (WGS) entry which is preliminary data.</text>
</comment>
<sequence length="77" mass="8656">MPFCNDTRYFTQEEDPAYELVLAPGAQAPYSGIYRCEGCGSSAISTREHPLPPQNHHVHGALQGHIRWRLIARTTHP</sequence>
<evidence type="ECO:0008006" key="3">
    <source>
        <dbReference type="Google" id="ProtNLM"/>
    </source>
</evidence>
<reference evidence="1 2" key="1">
    <citation type="submission" date="2019-09" db="EMBL/GenBank/DDBJ databases">
        <title>Isolation of a novel species in the genus Cupriavidus from patients with sepsis using whole genome sequencing.</title>
        <authorList>
            <person name="Kweon O.J."/>
            <person name="Lee M.-K."/>
        </authorList>
    </citation>
    <scope>NUCLEOTIDE SEQUENCE [LARGE SCALE GENOMIC DNA]</scope>
    <source>
        <strain evidence="1 2">MKL-01</strain>
    </source>
</reference>
<dbReference type="RefSeq" id="WP_149319210.1">
    <property type="nucleotide sequence ID" value="NZ_CP080293.1"/>
</dbReference>
<accession>A0A5M8B545</accession>
<organism evidence="1 2">
    <name type="scientific">Cupriavidus cauae</name>
    <dbReference type="NCBI Taxonomy" id="2608999"/>
    <lineage>
        <taxon>Bacteria</taxon>
        <taxon>Pseudomonadati</taxon>
        <taxon>Pseudomonadota</taxon>
        <taxon>Betaproteobacteria</taxon>
        <taxon>Burkholderiales</taxon>
        <taxon>Burkholderiaceae</taxon>
        <taxon>Cupriavidus</taxon>
    </lineage>
</organism>
<gene>
    <name evidence="1" type="ORF">F1599_02940</name>
</gene>
<dbReference type="Proteomes" id="UP000324324">
    <property type="component" value="Unassembled WGS sequence"/>
</dbReference>
<protein>
    <recommendedName>
        <fullName evidence="3">Protein L</fullName>
    </recommendedName>
</protein>
<evidence type="ECO:0000313" key="2">
    <source>
        <dbReference type="Proteomes" id="UP000324324"/>
    </source>
</evidence>
<dbReference type="EMBL" id="VWRN01000014">
    <property type="protein sequence ID" value="KAA6130958.1"/>
    <property type="molecule type" value="Genomic_DNA"/>
</dbReference>
<keyword evidence="2" id="KW-1185">Reference proteome</keyword>
<name>A0A5M8B545_9BURK</name>